<dbReference type="Proteomes" id="UP001530400">
    <property type="component" value="Unassembled WGS sequence"/>
</dbReference>
<dbReference type="EMBL" id="JALLPJ020000268">
    <property type="protein sequence ID" value="KAL3797021.1"/>
    <property type="molecule type" value="Genomic_DNA"/>
</dbReference>
<feature type="coiled-coil region" evidence="1">
    <location>
        <begin position="191"/>
        <end position="218"/>
    </location>
</feature>
<comment type="caution">
    <text evidence="2">The sequence shown here is derived from an EMBL/GenBank/DDBJ whole genome shotgun (WGS) entry which is preliminary data.</text>
</comment>
<sequence length="353" mass="38623">MLAVNEFMTSVGLLALALLLMPLFCLAFVGQICTQIGRLTLSALVYCFNPIRGLITRRYKKKEQATEIDAIQALVRALSAQQKKVAKLQAEIKTDAHTKNDLGKQIKVLKEETRSLSSILASSENSNDELKSKLVTLQTEYKMKIDQIARLKDMLILNEKAESSHVVFTDHVSDSDEDVPQCEPSKQQATIYSLSSELKKAKEENEALRAELKAVTAAHERNLTMTAKDTYSFEPVQTAIPSAPVPEATVVPEDEEERPSDTAIMVGCGTIGMVIGGPFLALLTALGGRWSADKKSPIGDSTRAIGRIAASAGKRAQEEHLWCKLKASVASLFKRNTNCDCKVCKNQCEHAAA</sequence>
<name>A0ABD3QAW0_9STRA</name>
<proteinExistence type="predicted"/>
<evidence type="ECO:0000313" key="2">
    <source>
        <dbReference type="EMBL" id="KAL3797021.1"/>
    </source>
</evidence>
<keyword evidence="1" id="KW-0175">Coiled coil</keyword>
<evidence type="ECO:0000313" key="3">
    <source>
        <dbReference type="Proteomes" id="UP001530400"/>
    </source>
</evidence>
<feature type="coiled-coil region" evidence="1">
    <location>
        <begin position="120"/>
        <end position="147"/>
    </location>
</feature>
<accession>A0ABD3QAW0</accession>
<organism evidence="2 3">
    <name type="scientific">Cyclotella atomus</name>
    <dbReference type="NCBI Taxonomy" id="382360"/>
    <lineage>
        <taxon>Eukaryota</taxon>
        <taxon>Sar</taxon>
        <taxon>Stramenopiles</taxon>
        <taxon>Ochrophyta</taxon>
        <taxon>Bacillariophyta</taxon>
        <taxon>Coscinodiscophyceae</taxon>
        <taxon>Thalassiosirophycidae</taxon>
        <taxon>Stephanodiscales</taxon>
        <taxon>Stephanodiscaceae</taxon>
        <taxon>Cyclotella</taxon>
    </lineage>
</organism>
<gene>
    <name evidence="2" type="ORF">ACHAWO_006657</name>
</gene>
<dbReference type="AlphaFoldDB" id="A0ABD3QAW0"/>
<keyword evidence="3" id="KW-1185">Reference proteome</keyword>
<protein>
    <submittedName>
        <fullName evidence="2">Uncharacterized protein</fullName>
    </submittedName>
</protein>
<evidence type="ECO:0000256" key="1">
    <source>
        <dbReference type="SAM" id="Coils"/>
    </source>
</evidence>
<reference evidence="2 3" key="1">
    <citation type="submission" date="2024-10" db="EMBL/GenBank/DDBJ databases">
        <title>Updated reference genomes for cyclostephanoid diatoms.</title>
        <authorList>
            <person name="Roberts W.R."/>
            <person name="Alverson A.J."/>
        </authorList>
    </citation>
    <scope>NUCLEOTIDE SEQUENCE [LARGE SCALE GENOMIC DNA]</scope>
    <source>
        <strain evidence="2 3">AJA010-31</strain>
    </source>
</reference>